<keyword evidence="1" id="KW-1133">Transmembrane helix</keyword>
<organism evidence="2 3">
    <name type="scientific">Candidatus Yanofskybacteria bacterium RIFCSPLOWO2_02_FULL_43_10b</name>
    <dbReference type="NCBI Taxonomy" id="1802704"/>
    <lineage>
        <taxon>Bacteria</taxon>
        <taxon>Candidatus Yanofskyibacteriota</taxon>
    </lineage>
</organism>
<reference evidence="2 3" key="1">
    <citation type="journal article" date="2016" name="Nat. Commun.">
        <title>Thousands of microbial genomes shed light on interconnected biogeochemical processes in an aquifer system.</title>
        <authorList>
            <person name="Anantharaman K."/>
            <person name="Brown C.T."/>
            <person name="Hug L.A."/>
            <person name="Sharon I."/>
            <person name="Castelle C.J."/>
            <person name="Probst A.J."/>
            <person name="Thomas B.C."/>
            <person name="Singh A."/>
            <person name="Wilkins M.J."/>
            <person name="Karaoz U."/>
            <person name="Brodie E.L."/>
            <person name="Williams K.H."/>
            <person name="Hubbard S.S."/>
            <person name="Banfield J.F."/>
        </authorList>
    </citation>
    <scope>NUCLEOTIDE SEQUENCE [LARGE SCALE GENOMIC DNA]</scope>
</reference>
<dbReference type="AlphaFoldDB" id="A0A1F8H3B3"/>
<name>A0A1F8H3B3_9BACT</name>
<evidence type="ECO:0000313" key="3">
    <source>
        <dbReference type="Proteomes" id="UP000177676"/>
    </source>
</evidence>
<gene>
    <name evidence="2" type="ORF">A3I92_00090</name>
</gene>
<comment type="caution">
    <text evidence="2">The sequence shown here is derived from an EMBL/GenBank/DDBJ whole genome shotgun (WGS) entry which is preliminary data.</text>
</comment>
<dbReference type="EMBL" id="MGKS01000021">
    <property type="protein sequence ID" value="OGN32077.1"/>
    <property type="molecule type" value="Genomic_DNA"/>
</dbReference>
<dbReference type="Proteomes" id="UP000177676">
    <property type="component" value="Unassembled WGS sequence"/>
</dbReference>
<keyword evidence="1" id="KW-0472">Membrane</keyword>
<proteinExistence type="predicted"/>
<evidence type="ECO:0008006" key="4">
    <source>
        <dbReference type="Google" id="ProtNLM"/>
    </source>
</evidence>
<evidence type="ECO:0000313" key="2">
    <source>
        <dbReference type="EMBL" id="OGN32077.1"/>
    </source>
</evidence>
<accession>A0A1F8H3B3</accession>
<keyword evidence="1" id="KW-0812">Transmembrane</keyword>
<feature type="transmembrane region" description="Helical" evidence="1">
    <location>
        <begin position="27"/>
        <end position="47"/>
    </location>
</feature>
<evidence type="ECO:0000256" key="1">
    <source>
        <dbReference type="SAM" id="Phobius"/>
    </source>
</evidence>
<protein>
    <recommendedName>
        <fullName evidence="4">2TM domain-containing protein</fullName>
    </recommendedName>
</protein>
<feature type="transmembrane region" description="Helical" evidence="1">
    <location>
        <begin position="53"/>
        <end position="71"/>
    </location>
</feature>
<sequence length="103" mass="12606">MDYYLGDEMERFREVFSDKLAEINRRVFYFFWAFFAYVFIGFSLETWLNGSGLLWFSGGLALLSYFFLFCFRAEAKRKQLFEDWKAGKYPDRPYDYQDYRPHS</sequence>